<dbReference type="EMBL" id="MU394292">
    <property type="protein sequence ID" value="KAI6090200.1"/>
    <property type="molecule type" value="Genomic_DNA"/>
</dbReference>
<reference evidence="1 2" key="1">
    <citation type="journal article" date="2022" name="New Phytol.">
        <title>Ecological generalism drives hyperdiversity of secondary metabolite gene clusters in xylarialean endophytes.</title>
        <authorList>
            <person name="Franco M.E.E."/>
            <person name="Wisecaver J.H."/>
            <person name="Arnold A.E."/>
            <person name="Ju Y.M."/>
            <person name="Slot J.C."/>
            <person name="Ahrendt S."/>
            <person name="Moore L.P."/>
            <person name="Eastman K.E."/>
            <person name="Scott K."/>
            <person name="Konkel Z."/>
            <person name="Mondo S.J."/>
            <person name="Kuo A."/>
            <person name="Hayes R.D."/>
            <person name="Haridas S."/>
            <person name="Andreopoulos B."/>
            <person name="Riley R."/>
            <person name="LaButti K."/>
            <person name="Pangilinan J."/>
            <person name="Lipzen A."/>
            <person name="Amirebrahimi M."/>
            <person name="Yan J."/>
            <person name="Adam C."/>
            <person name="Keymanesh K."/>
            <person name="Ng V."/>
            <person name="Louie K."/>
            <person name="Northen T."/>
            <person name="Drula E."/>
            <person name="Henrissat B."/>
            <person name="Hsieh H.M."/>
            <person name="Youens-Clark K."/>
            <person name="Lutzoni F."/>
            <person name="Miadlikowska J."/>
            <person name="Eastwood D.C."/>
            <person name="Hamelin R.C."/>
            <person name="Grigoriev I.V."/>
            <person name="U'Ren J.M."/>
        </authorList>
    </citation>
    <scope>NUCLEOTIDE SEQUENCE [LARGE SCALE GENOMIC DNA]</scope>
    <source>
        <strain evidence="1 2">ER1909</strain>
    </source>
</reference>
<evidence type="ECO:0000313" key="2">
    <source>
        <dbReference type="Proteomes" id="UP001497680"/>
    </source>
</evidence>
<keyword evidence="2" id="KW-1185">Reference proteome</keyword>
<evidence type="ECO:0000313" key="1">
    <source>
        <dbReference type="EMBL" id="KAI6090200.1"/>
    </source>
</evidence>
<organism evidence="1 2">
    <name type="scientific">Hypoxylon rubiginosum</name>
    <dbReference type="NCBI Taxonomy" id="110542"/>
    <lineage>
        <taxon>Eukaryota</taxon>
        <taxon>Fungi</taxon>
        <taxon>Dikarya</taxon>
        <taxon>Ascomycota</taxon>
        <taxon>Pezizomycotina</taxon>
        <taxon>Sordariomycetes</taxon>
        <taxon>Xylariomycetidae</taxon>
        <taxon>Xylariales</taxon>
        <taxon>Hypoxylaceae</taxon>
        <taxon>Hypoxylon</taxon>
    </lineage>
</organism>
<protein>
    <submittedName>
        <fullName evidence="1">Uncharacterized protein</fullName>
    </submittedName>
</protein>
<proteinExistence type="predicted"/>
<gene>
    <name evidence="1" type="ORF">F4821DRAFT_38484</name>
</gene>
<dbReference type="Proteomes" id="UP001497680">
    <property type="component" value="Unassembled WGS sequence"/>
</dbReference>
<name>A0ACC0DCG9_9PEZI</name>
<sequence>MARVKITQRQIREKRRRTTWTRFYLPRGQDWPAWLTSHPDTHLGPLLGVAGCEKVYLGRKVDDPEQAVIAIVWESMDALQNFQNSPTYVEFLQGLPESDVQASLASGALLRDLSLNNTSSSSSSFSSPLSRFRVLNLSSGWFQQQLEGRITVNIFLIPYTGVPTPMPWYRAVFDAVGKFLPSSHEHIRYGLGFHTHFWTAWTWMDRDFWAPEEQAATAENESGQAVLCEFRRWNGWRGLNAEAEEASAKDPLTRESWARKVAEAMPPVSAWEQERWDIQTIPAPMEEMEYEEDSEFERNLE</sequence>
<comment type="caution">
    <text evidence="1">The sequence shown here is derived from an EMBL/GenBank/DDBJ whole genome shotgun (WGS) entry which is preliminary data.</text>
</comment>
<accession>A0ACC0DCG9</accession>